<comment type="caution">
    <text evidence="1">The sequence shown here is derived from an EMBL/GenBank/DDBJ whole genome shotgun (WGS) entry which is preliminary data.</text>
</comment>
<protein>
    <submittedName>
        <fullName evidence="1">Uncharacterized protein</fullName>
    </submittedName>
</protein>
<dbReference type="AlphaFoldDB" id="A0A8K0SAA5"/>
<dbReference type="EMBL" id="JAGPNK010000022">
    <property type="protein sequence ID" value="KAH7304589.1"/>
    <property type="molecule type" value="Genomic_DNA"/>
</dbReference>
<gene>
    <name evidence="1" type="ORF">B0I35DRAFT_445073</name>
</gene>
<evidence type="ECO:0000313" key="2">
    <source>
        <dbReference type="Proteomes" id="UP000813444"/>
    </source>
</evidence>
<evidence type="ECO:0000313" key="1">
    <source>
        <dbReference type="EMBL" id="KAH7304589.1"/>
    </source>
</evidence>
<organism evidence="1 2">
    <name type="scientific">Stachybotrys elegans</name>
    <dbReference type="NCBI Taxonomy" id="80388"/>
    <lineage>
        <taxon>Eukaryota</taxon>
        <taxon>Fungi</taxon>
        <taxon>Dikarya</taxon>
        <taxon>Ascomycota</taxon>
        <taxon>Pezizomycotina</taxon>
        <taxon>Sordariomycetes</taxon>
        <taxon>Hypocreomycetidae</taxon>
        <taxon>Hypocreales</taxon>
        <taxon>Stachybotryaceae</taxon>
        <taxon>Stachybotrys</taxon>
    </lineage>
</organism>
<accession>A0A8K0SAA5</accession>
<reference evidence="1" key="1">
    <citation type="journal article" date="2021" name="Nat. Commun.">
        <title>Genetic determinants of endophytism in the Arabidopsis root mycobiome.</title>
        <authorList>
            <person name="Mesny F."/>
            <person name="Miyauchi S."/>
            <person name="Thiergart T."/>
            <person name="Pickel B."/>
            <person name="Atanasova L."/>
            <person name="Karlsson M."/>
            <person name="Huettel B."/>
            <person name="Barry K.W."/>
            <person name="Haridas S."/>
            <person name="Chen C."/>
            <person name="Bauer D."/>
            <person name="Andreopoulos W."/>
            <person name="Pangilinan J."/>
            <person name="LaButti K."/>
            <person name="Riley R."/>
            <person name="Lipzen A."/>
            <person name="Clum A."/>
            <person name="Drula E."/>
            <person name="Henrissat B."/>
            <person name="Kohler A."/>
            <person name="Grigoriev I.V."/>
            <person name="Martin F.M."/>
            <person name="Hacquard S."/>
        </authorList>
    </citation>
    <scope>NUCLEOTIDE SEQUENCE</scope>
    <source>
        <strain evidence="1">MPI-CAGE-CH-0235</strain>
    </source>
</reference>
<sequence length="230" mass="26214">MDNITLTTQVLALHSYNKTTLNYSKVLNYAERSEAKVREYLQRIIESMESKHEQLPKRPTSDLSGRVEDLRKAYDAKREDMGFCSFPSYEDCQEDRRQIIIDAIHDLPESFRPETIEFDELDQDQFQFASVFVFGKVCGALGLWPPTIQEFHDLAPAFDKLVDVAIDAMEGIMGDTALMTQENQESYGPAKVPGDDDRLLEDLTETMGTVTVMIRQTNLNHQPHHVGPTP</sequence>
<proteinExistence type="predicted"/>
<name>A0A8K0SAA5_9HYPO</name>
<keyword evidence="2" id="KW-1185">Reference proteome</keyword>
<dbReference type="Proteomes" id="UP000813444">
    <property type="component" value="Unassembled WGS sequence"/>
</dbReference>
<dbReference type="OrthoDB" id="10624395at2759"/>